<reference evidence="3" key="1">
    <citation type="journal article" date="2012" name="PLoS Genet.">
        <title>The genomes of the fungal plant pathogens Cladosporium fulvum and Dothistroma septosporum reveal adaptation to different hosts and lifestyles but also signatures of common ancestry.</title>
        <authorList>
            <person name="de Wit P.J.G.M."/>
            <person name="van der Burgt A."/>
            <person name="Oekmen B."/>
            <person name="Stergiopoulos I."/>
            <person name="Abd-Elsalam K.A."/>
            <person name="Aerts A.L."/>
            <person name="Bahkali A.H."/>
            <person name="Beenen H.G."/>
            <person name="Chettri P."/>
            <person name="Cox M.P."/>
            <person name="Datema E."/>
            <person name="de Vries R.P."/>
            <person name="Dhillon B."/>
            <person name="Ganley A.R."/>
            <person name="Griffiths S.A."/>
            <person name="Guo Y."/>
            <person name="Hamelin R.C."/>
            <person name="Henrissat B."/>
            <person name="Kabir M.S."/>
            <person name="Jashni M.K."/>
            <person name="Kema G."/>
            <person name="Klaubauf S."/>
            <person name="Lapidus A."/>
            <person name="Levasseur A."/>
            <person name="Lindquist E."/>
            <person name="Mehrabi R."/>
            <person name="Ohm R.A."/>
            <person name="Owen T.J."/>
            <person name="Salamov A."/>
            <person name="Schwelm A."/>
            <person name="Schijlen E."/>
            <person name="Sun H."/>
            <person name="van den Burg H.A."/>
            <person name="van Ham R.C.H.J."/>
            <person name="Zhang S."/>
            <person name="Goodwin S.B."/>
            <person name="Grigoriev I.V."/>
            <person name="Collemare J."/>
            <person name="Bradshaw R.E."/>
        </authorList>
    </citation>
    <scope>NUCLEOTIDE SEQUENCE [LARGE SCALE GENOMIC DNA]</scope>
    <source>
        <strain evidence="3">NZE10 / CBS 128990</strain>
    </source>
</reference>
<dbReference type="PROSITE" id="PS51186">
    <property type="entry name" value="GNAT"/>
    <property type="match status" value="1"/>
</dbReference>
<dbReference type="InterPro" id="IPR000182">
    <property type="entry name" value="GNAT_dom"/>
</dbReference>
<dbReference type="OMA" id="GCCALRP"/>
<dbReference type="GO" id="GO:0016747">
    <property type="term" value="F:acyltransferase activity, transferring groups other than amino-acyl groups"/>
    <property type="evidence" value="ECO:0007669"/>
    <property type="project" value="InterPro"/>
</dbReference>
<dbReference type="HOGENOM" id="CLU_013985_11_0_1"/>
<protein>
    <recommendedName>
        <fullName evidence="1">N-acetyltransferase domain-containing protein</fullName>
    </recommendedName>
</protein>
<dbReference type="AlphaFoldDB" id="N1PDH5"/>
<dbReference type="SUPFAM" id="SSF55729">
    <property type="entry name" value="Acyl-CoA N-acyltransferases (Nat)"/>
    <property type="match status" value="1"/>
</dbReference>
<dbReference type="STRING" id="675120.N1PDH5"/>
<dbReference type="OrthoDB" id="41532at2759"/>
<evidence type="ECO:0000259" key="1">
    <source>
        <dbReference type="PROSITE" id="PS51186"/>
    </source>
</evidence>
<dbReference type="CDD" id="cd04301">
    <property type="entry name" value="NAT_SF"/>
    <property type="match status" value="1"/>
</dbReference>
<name>N1PDH5_DOTSN</name>
<gene>
    <name evidence="2" type="ORF">DOTSEDRAFT_67250</name>
</gene>
<sequence length="162" mass="17902">MGKDSVTIRPVETKEDLSATIDLFEKYTQWLNIDLSFQDFATEMSKMPGKYAPPTGALFLARTYSGEPAGCVGLRVLSTSGTCEMKRLYVDPRGRGLGLGKALADTVIAEAKRLGYTAMKLDTLSHMTHALALYRSLGFREIEAYYDTPLESTVFLTLDLTN</sequence>
<dbReference type="EMBL" id="KB446547">
    <property type="protein sequence ID" value="EME38499.1"/>
    <property type="molecule type" value="Genomic_DNA"/>
</dbReference>
<dbReference type="PANTHER" id="PTHR43305">
    <property type="entry name" value="FAMILY N-ACETYLTRANSFERASE, PUTATIVE (AFU_ORTHOLOGUE AFUA_2G01380)-RELATED"/>
    <property type="match status" value="1"/>
</dbReference>
<accession>N1PDH5</accession>
<organism evidence="2 3">
    <name type="scientific">Dothistroma septosporum (strain NZE10 / CBS 128990)</name>
    <name type="common">Red band needle blight fungus</name>
    <name type="synonym">Mycosphaerella pini</name>
    <dbReference type="NCBI Taxonomy" id="675120"/>
    <lineage>
        <taxon>Eukaryota</taxon>
        <taxon>Fungi</taxon>
        <taxon>Dikarya</taxon>
        <taxon>Ascomycota</taxon>
        <taxon>Pezizomycotina</taxon>
        <taxon>Dothideomycetes</taxon>
        <taxon>Dothideomycetidae</taxon>
        <taxon>Mycosphaerellales</taxon>
        <taxon>Mycosphaerellaceae</taxon>
        <taxon>Dothistroma</taxon>
    </lineage>
</organism>
<dbReference type="PANTHER" id="PTHR43305:SF1">
    <property type="entry name" value="FAMILY N-ACETYLTRANSFERASE, PUTATIVE (AFU_ORTHOLOGUE AFUA_2G01380)-RELATED"/>
    <property type="match status" value="1"/>
</dbReference>
<reference evidence="2 3" key="2">
    <citation type="journal article" date="2012" name="PLoS Pathog.">
        <title>Diverse lifestyles and strategies of plant pathogenesis encoded in the genomes of eighteen Dothideomycetes fungi.</title>
        <authorList>
            <person name="Ohm R.A."/>
            <person name="Feau N."/>
            <person name="Henrissat B."/>
            <person name="Schoch C.L."/>
            <person name="Horwitz B.A."/>
            <person name="Barry K.W."/>
            <person name="Condon B.J."/>
            <person name="Copeland A.C."/>
            <person name="Dhillon B."/>
            <person name="Glaser F."/>
            <person name="Hesse C.N."/>
            <person name="Kosti I."/>
            <person name="LaButti K."/>
            <person name="Lindquist E.A."/>
            <person name="Lucas S."/>
            <person name="Salamov A.A."/>
            <person name="Bradshaw R.E."/>
            <person name="Ciuffetti L."/>
            <person name="Hamelin R.C."/>
            <person name="Kema G.H.J."/>
            <person name="Lawrence C."/>
            <person name="Scott J.A."/>
            <person name="Spatafora J.W."/>
            <person name="Turgeon B.G."/>
            <person name="de Wit P.J.G.M."/>
            <person name="Zhong S."/>
            <person name="Goodwin S.B."/>
            <person name="Grigoriev I.V."/>
        </authorList>
    </citation>
    <scope>NUCLEOTIDE SEQUENCE [LARGE SCALE GENOMIC DNA]</scope>
    <source>
        <strain evidence="3">NZE10 / CBS 128990</strain>
    </source>
</reference>
<dbReference type="eggNOG" id="KOG3139">
    <property type="taxonomic scope" value="Eukaryota"/>
</dbReference>
<dbReference type="InterPro" id="IPR052777">
    <property type="entry name" value="Acetyltransferase_Enz"/>
</dbReference>
<feature type="domain" description="N-acetyltransferase" evidence="1">
    <location>
        <begin position="6"/>
        <end position="161"/>
    </location>
</feature>
<dbReference type="Gene3D" id="3.40.630.30">
    <property type="match status" value="1"/>
</dbReference>
<keyword evidence="3" id="KW-1185">Reference proteome</keyword>
<evidence type="ECO:0000313" key="3">
    <source>
        <dbReference type="Proteomes" id="UP000016933"/>
    </source>
</evidence>
<dbReference type="Proteomes" id="UP000016933">
    <property type="component" value="Unassembled WGS sequence"/>
</dbReference>
<dbReference type="InterPro" id="IPR016181">
    <property type="entry name" value="Acyl_CoA_acyltransferase"/>
</dbReference>
<proteinExistence type="predicted"/>
<evidence type="ECO:0000313" key="2">
    <source>
        <dbReference type="EMBL" id="EME38499.1"/>
    </source>
</evidence>
<dbReference type="Pfam" id="PF00583">
    <property type="entry name" value="Acetyltransf_1"/>
    <property type="match status" value="1"/>
</dbReference>